<proteinExistence type="predicted"/>
<gene>
    <name evidence="2" type="ORF">BCR42DRAFT_397302</name>
</gene>
<comment type="caution">
    <text evidence="2">The sequence shown here is derived from an EMBL/GenBank/DDBJ whole genome shotgun (WGS) entry which is preliminary data.</text>
</comment>
<dbReference type="AlphaFoldDB" id="A0A1X2I1J6"/>
<dbReference type="Proteomes" id="UP000193560">
    <property type="component" value="Unassembled WGS sequence"/>
</dbReference>
<organism evidence="2 3">
    <name type="scientific">Absidia repens</name>
    <dbReference type="NCBI Taxonomy" id="90262"/>
    <lineage>
        <taxon>Eukaryota</taxon>
        <taxon>Fungi</taxon>
        <taxon>Fungi incertae sedis</taxon>
        <taxon>Mucoromycota</taxon>
        <taxon>Mucoromycotina</taxon>
        <taxon>Mucoromycetes</taxon>
        <taxon>Mucorales</taxon>
        <taxon>Cunninghamellaceae</taxon>
        <taxon>Absidia</taxon>
    </lineage>
</organism>
<keyword evidence="1" id="KW-0472">Membrane</keyword>
<keyword evidence="1" id="KW-0812">Transmembrane</keyword>
<keyword evidence="3" id="KW-1185">Reference proteome</keyword>
<feature type="transmembrane region" description="Helical" evidence="1">
    <location>
        <begin position="20"/>
        <end position="41"/>
    </location>
</feature>
<evidence type="ECO:0000313" key="2">
    <source>
        <dbReference type="EMBL" id="ORZ07387.1"/>
    </source>
</evidence>
<reference evidence="2 3" key="1">
    <citation type="submission" date="2016-07" db="EMBL/GenBank/DDBJ databases">
        <title>Pervasive Adenine N6-methylation of Active Genes in Fungi.</title>
        <authorList>
            <consortium name="DOE Joint Genome Institute"/>
            <person name="Mondo S.J."/>
            <person name="Dannebaum R.O."/>
            <person name="Kuo R.C."/>
            <person name="Labutti K."/>
            <person name="Haridas S."/>
            <person name="Kuo A."/>
            <person name="Salamov A."/>
            <person name="Ahrendt S.R."/>
            <person name="Lipzen A."/>
            <person name="Sullivan W."/>
            <person name="Andreopoulos W.B."/>
            <person name="Clum A."/>
            <person name="Lindquist E."/>
            <person name="Daum C."/>
            <person name="Ramamoorthy G.K."/>
            <person name="Gryganskyi A."/>
            <person name="Culley D."/>
            <person name="Magnuson J.K."/>
            <person name="James T.Y."/>
            <person name="O'Malley M.A."/>
            <person name="Stajich J.E."/>
            <person name="Spatafora J.W."/>
            <person name="Visel A."/>
            <person name="Grigoriev I.V."/>
        </authorList>
    </citation>
    <scope>NUCLEOTIDE SEQUENCE [LARGE SCALE GENOMIC DNA]</scope>
    <source>
        <strain evidence="2 3">NRRL 1336</strain>
    </source>
</reference>
<evidence type="ECO:0000313" key="3">
    <source>
        <dbReference type="Proteomes" id="UP000193560"/>
    </source>
</evidence>
<protein>
    <submittedName>
        <fullName evidence="2">Uncharacterized protein</fullName>
    </submittedName>
</protein>
<dbReference type="EMBL" id="MCGE01000035">
    <property type="protein sequence ID" value="ORZ07387.1"/>
    <property type="molecule type" value="Genomic_DNA"/>
</dbReference>
<name>A0A1X2I1J6_9FUNG</name>
<evidence type="ECO:0000256" key="1">
    <source>
        <dbReference type="SAM" id="Phobius"/>
    </source>
</evidence>
<keyword evidence="1" id="KW-1133">Transmembrane helix</keyword>
<accession>A0A1X2I1J6</accession>
<sequence length="124" mass="13316">MSSSLSNALPAILFGNPFGINIFMPSISLLTAYGTLFFSFVRPHTPIWSIIPNGSNYWVPLSTPFGNPTGHIPSTVSQSAPPQCSPPFPPPFKLFNLLTHPLLLLDGLDGRGPSPLKPFSKNGV</sequence>